<dbReference type="RefSeq" id="WP_115381577.1">
    <property type="nucleotide sequence ID" value="NZ_JBHUFC010000008.1"/>
</dbReference>
<dbReference type="InterPro" id="IPR052163">
    <property type="entry name" value="DGC-Regulatory_Protein"/>
</dbReference>
<dbReference type="Gene3D" id="3.30.70.270">
    <property type="match status" value="1"/>
</dbReference>
<evidence type="ECO:0000259" key="3">
    <source>
        <dbReference type="PROSITE" id="PS50113"/>
    </source>
</evidence>
<dbReference type="Pfam" id="PF08448">
    <property type="entry name" value="PAS_4"/>
    <property type="match status" value="1"/>
</dbReference>
<feature type="domain" description="GGDEF" evidence="4">
    <location>
        <begin position="243"/>
        <end position="375"/>
    </location>
</feature>
<dbReference type="CDD" id="cd00130">
    <property type="entry name" value="PAS"/>
    <property type="match status" value="1"/>
</dbReference>
<dbReference type="Gene3D" id="3.30.450.20">
    <property type="entry name" value="PAS domain"/>
    <property type="match status" value="1"/>
</dbReference>
<dbReference type="GO" id="GO:0052621">
    <property type="term" value="F:diguanylate cyclase activity"/>
    <property type="evidence" value="ECO:0007669"/>
    <property type="project" value="UniProtKB-EC"/>
</dbReference>
<keyword evidence="5" id="KW-0548">Nucleotidyltransferase</keyword>
<name>A0ABW4NI28_9SPHN</name>
<evidence type="ECO:0000259" key="2">
    <source>
        <dbReference type="PROSITE" id="PS50112"/>
    </source>
</evidence>
<keyword evidence="1" id="KW-1133">Transmembrane helix</keyword>
<evidence type="ECO:0000313" key="5">
    <source>
        <dbReference type="EMBL" id="MFD1789174.1"/>
    </source>
</evidence>
<keyword evidence="1" id="KW-0472">Membrane</keyword>
<dbReference type="InterPro" id="IPR000700">
    <property type="entry name" value="PAS-assoc_C"/>
</dbReference>
<dbReference type="SMART" id="SM00091">
    <property type="entry name" value="PAS"/>
    <property type="match status" value="1"/>
</dbReference>
<dbReference type="PANTHER" id="PTHR46663">
    <property type="entry name" value="DIGUANYLATE CYCLASE DGCT-RELATED"/>
    <property type="match status" value="1"/>
</dbReference>
<feature type="domain" description="PAS" evidence="2">
    <location>
        <begin position="84"/>
        <end position="155"/>
    </location>
</feature>
<dbReference type="Pfam" id="PF00990">
    <property type="entry name" value="GGDEF"/>
    <property type="match status" value="1"/>
</dbReference>
<keyword evidence="5" id="KW-0808">Transferase</keyword>
<dbReference type="PROSITE" id="PS50112">
    <property type="entry name" value="PAS"/>
    <property type="match status" value="1"/>
</dbReference>
<dbReference type="SUPFAM" id="SSF55785">
    <property type="entry name" value="PYP-like sensor domain (PAS domain)"/>
    <property type="match status" value="1"/>
</dbReference>
<evidence type="ECO:0000256" key="1">
    <source>
        <dbReference type="SAM" id="Phobius"/>
    </source>
</evidence>
<keyword evidence="1" id="KW-0812">Transmembrane</keyword>
<feature type="domain" description="PAC" evidence="3">
    <location>
        <begin position="159"/>
        <end position="211"/>
    </location>
</feature>
<reference evidence="6" key="1">
    <citation type="journal article" date="2019" name="Int. J. Syst. Evol. Microbiol.">
        <title>The Global Catalogue of Microorganisms (GCM) 10K type strain sequencing project: providing services to taxonomists for standard genome sequencing and annotation.</title>
        <authorList>
            <consortium name="The Broad Institute Genomics Platform"/>
            <consortium name="The Broad Institute Genome Sequencing Center for Infectious Disease"/>
            <person name="Wu L."/>
            <person name="Ma J."/>
        </authorList>
    </citation>
    <scope>NUCLEOTIDE SEQUENCE [LARGE SCALE GENOMIC DNA]</scope>
    <source>
        <strain evidence="6">Q85</strain>
    </source>
</reference>
<keyword evidence="6" id="KW-1185">Reference proteome</keyword>
<proteinExistence type="predicted"/>
<dbReference type="InterPro" id="IPR000160">
    <property type="entry name" value="GGDEF_dom"/>
</dbReference>
<protein>
    <submittedName>
        <fullName evidence="5">Diguanylate cyclase</fullName>
        <ecNumber evidence="5">2.7.7.65</ecNumber>
    </submittedName>
</protein>
<dbReference type="SMART" id="SM00267">
    <property type="entry name" value="GGDEF"/>
    <property type="match status" value="1"/>
</dbReference>
<dbReference type="NCBIfam" id="TIGR00229">
    <property type="entry name" value="sensory_box"/>
    <property type="match status" value="1"/>
</dbReference>
<organism evidence="5 6">
    <name type="scientific">Sphingomonas floccifaciens</name>
    <dbReference type="NCBI Taxonomy" id="1844115"/>
    <lineage>
        <taxon>Bacteria</taxon>
        <taxon>Pseudomonadati</taxon>
        <taxon>Pseudomonadota</taxon>
        <taxon>Alphaproteobacteria</taxon>
        <taxon>Sphingomonadales</taxon>
        <taxon>Sphingomonadaceae</taxon>
        <taxon>Sphingomonas</taxon>
    </lineage>
</organism>
<dbReference type="NCBIfam" id="TIGR00254">
    <property type="entry name" value="GGDEF"/>
    <property type="match status" value="1"/>
</dbReference>
<dbReference type="CDD" id="cd01949">
    <property type="entry name" value="GGDEF"/>
    <property type="match status" value="1"/>
</dbReference>
<dbReference type="EMBL" id="JBHUFC010000008">
    <property type="protein sequence ID" value="MFD1789174.1"/>
    <property type="molecule type" value="Genomic_DNA"/>
</dbReference>
<sequence length="375" mass="39753">MPFVPLLLMVFRIGRLGAAISLLVLTVVGTACTAEGLGPITPPGTGIGTKLQLFQLYLVFATLIALPVATELKRRKLLFSAVQEGAALHRIIADRSGDIIMAVDADGTIRFASPSLSVIAGFSPAAVTGRLARDVVAFEDIDRVIRAHRNAMADPAATVMFEFRAHKASGELAWFESHARAISAEDGEVTGTVNVVREVSRRKARELNLARAAATDPLTGLSNRRIFTAAYEDAIADVTACHGRSYLALFDLDFFKRVNDRFGHATGDDVLRAFAAILKANVRSADTVARLGGEEFGVLFDGLSQVEAQEACERVRAQFAAATVTAPDGSSVATTVSVGLAALREDRSLAEALRAADAALYASKGAGRNRLSIAA</sequence>
<gene>
    <name evidence="5" type="ORF">ACFSC3_16555</name>
</gene>
<evidence type="ECO:0000259" key="4">
    <source>
        <dbReference type="PROSITE" id="PS50887"/>
    </source>
</evidence>
<dbReference type="SUPFAM" id="SSF55073">
    <property type="entry name" value="Nucleotide cyclase"/>
    <property type="match status" value="1"/>
</dbReference>
<dbReference type="InterPro" id="IPR035965">
    <property type="entry name" value="PAS-like_dom_sf"/>
</dbReference>
<dbReference type="InterPro" id="IPR043128">
    <property type="entry name" value="Rev_trsase/Diguanyl_cyclase"/>
</dbReference>
<dbReference type="InterPro" id="IPR000014">
    <property type="entry name" value="PAS"/>
</dbReference>
<dbReference type="PROSITE" id="PS50887">
    <property type="entry name" value="GGDEF"/>
    <property type="match status" value="1"/>
</dbReference>
<dbReference type="EC" id="2.7.7.65" evidence="5"/>
<dbReference type="InterPro" id="IPR013656">
    <property type="entry name" value="PAS_4"/>
</dbReference>
<dbReference type="PANTHER" id="PTHR46663:SF4">
    <property type="entry name" value="DIGUANYLATE CYCLASE DGCT-RELATED"/>
    <property type="match status" value="1"/>
</dbReference>
<feature type="transmembrane region" description="Helical" evidence="1">
    <location>
        <begin position="52"/>
        <end position="70"/>
    </location>
</feature>
<evidence type="ECO:0000313" key="6">
    <source>
        <dbReference type="Proteomes" id="UP001597283"/>
    </source>
</evidence>
<dbReference type="InterPro" id="IPR029787">
    <property type="entry name" value="Nucleotide_cyclase"/>
</dbReference>
<comment type="caution">
    <text evidence="5">The sequence shown here is derived from an EMBL/GenBank/DDBJ whole genome shotgun (WGS) entry which is preliminary data.</text>
</comment>
<dbReference type="Proteomes" id="UP001597283">
    <property type="component" value="Unassembled WGS sequence"/>
</dbReference>
<dbReference type="PROSITE" id="PS50113">
    <property type="entry name" value="PAC"/>
    <property type="match status" value="1"/>
</dbReference>
<accession>A0ABW4NI28</accession>